<evidence type="ECO:0000256" key="1">
    <source>
        <dbReference type="SAM" id="MobiDB-lite"/>
    </source>
</evidence>
<evidence type="ECO:0000313" key="3">
    <source>
        <dbReference type="EMBL" id="NMH66038.1"/>
    </source>
</evidence>
<feature type="compositionally biased region" description="Polar residues" evidence="1">
    <location>
        <begin position="176"/>
        <end position="197"/>
    </location>
</feature>
<evidence type="ECO:0000256" key="2">
    <source>
        <dbReference type="SAM" id="Phobius"/>
    </source>
</evidence>
<feature type="region of interest" description="Disordered" evidence="1">
    <location>
        <begin position="163"/>
        <end position="197"/>
    </location>
</feature>
<keyword evidence="2" id="KW-0812">Transmembrane</keyword>
<keyword evidence="2" id="KW-0472">Membrane</keyword>
<reference evidence="3" key="1">
    <citation type="submission" date="2020-04" db="EMBL/GenBank/DDBJ databases">
        <title>Description of Shewanella salipaludis sp. nov., isolated from a salt marsh.</title>
        <authorList>
            <person name="Park S."/>
            <person name="Yoon J.-H."/>
        </authorList>
    </citation>
    <scope>NUCLEOTIDE SEQUENCE</scope>
    <source>
        <strain evidence="3">SHSM-M6</strain>
    </source>
</reference>
<dbReference type="Proteomes" id="UP000737113">
    <property type="component" value="Unassembled WGS sequence"/>
</dbReference>
<dbReference type="EMBL" id="JAAXYH010000009">
    <property type="protein sequence ID" value="NMH66038.1"/>
    <property type="molecule type" value="Genomic_DNA"/>
</dbReference>
<accession>A0A972JJE9</accession>
<evidence type="ECO:0000313" key="4">
    <source>
        <dbReference type="Proteomes" id="UP000737113"/>
    </source>
</evidence>
<feature type="transmembrane region" description="Helical" evidence="2">
    <location>
        <begin position="34"/>
        <end position="53"/>
    </location>
</feature>
<name>A0A972JJE9_9GAMM</name>
<keyword evidence="2" id="KW-1133">Transmembrane helix</keyword>
<organism evidence="3 4">
    <name type="scientific">Shewanella salipaludis</name>
    <dbReference type="NCBI Taxonomy" id="2723052"/>
    <lineage>
        <taxon>Bacteria</taxon>
        <taxon>Pseudomonadati</taxon>
        <taxon>Pseudomonadota</taxon>
        <taxon>Gammaproteobacteria</taxon>
        <taxon>Alteromonadales</taxon>
        <taxon>Shewanellaceae</taxon>
        <taxon>Shewanella</taxon>
    </lineage>
</organism>
<proteinExistence type="predicted"/>
<dbReference type="RefSeq" id="WP_169564771.1">
    <property type="nucleotide sequence ID" value="NZ_JAAXYH010000009.1"/>
</dbReference>
<gene>
    <name evidence="3" type="ORF">HC757_12800</name>
</gene>
<dbReference type="InterPro" id="IPR025489">
    <property type="entry name" value="DUF4381"/>
</dbReference>
<dbReference type="AlphaFoldDB" id="A0A972JJE9"/>
<dbReference type="Pfam" id="PF14316">
    <property type="entry name" value="DUF4381"/>
    <property type="match status" value="1"/>
</dbReference>
<keyword evidence="4" id="KW-1185">Reference proteome</keyword>
<protein>
    <submittedName>
        <fullName evidence="3">DUF4381 domain-containing protein</fullName>
    </submittedName>
</protein>
<sequence>MTTSAPQSMTDPALAALQDIKLPEPVSFWPPAPGYWLLLIVSVLALAGLFLWCKRRFRARAAQRAALSLLAALDRHAPDYASRVNGLLKRAALSYLPRTSVASLDGEAWSDWLDGALTQAKRGQLGPLLAKRHRPEPLSEDETLALAELAHTWLKTALPKINTRASKPAKHEKSVPGQSAVNVSQNAPQNAQQEAKC</sequence>
<comment type="caution">
    <text evidence="3">The sequence shown here is derived from an EMBL/GenBank/DDBJ whole genome shotgun (WGS) entry which is preliminary data.</text>
</comment>